<evidence type="ECO:0000256" key="16">
    <source>
        <dbReference type="SAM" id="SignalP"/>
    </source>
</evidence>
<dbReference type="PANTHER" id="PTHR24252:SF10">
    <property type="entry name" value="SERINE PROTEASE 56"/>
    <property type="match status" value="1"/>
</dbReference>
<evidence type="ECO:0000256" key="1">
    <source>
        <dbReference type="ARBA" id="ARBA00002744"/>
    </source>
</evidence>
<dbReference type="InterPro" id="IPR043504">
    <property type="entry name" value="Peptidase_S1_PA_chymotrypsin"/>
</dbReference>
<dbReference type="PROSITE" id="PS00135">
    <property type="entry name" value="TRYPSIN_SER"/>
    <property type="match status" value="1"/>
</dbReference>
<dbReference type="SUPFAM" id="SSF56436">
    <property type="entry name" value="C-type lectin-like"/>
    <property type="match status" value="1"/>
</dbReference>
<feature type="domain" description="Kringle" evidence="17">
    <location>
        <begin position="246"/>
        <end position="312"/>
    </location>
</feature>
<keyword evidence="9 13" id="KW-1015">Disulfide bond</keyword>
<dbReference type="OrthoDB" id="10012881at2759"/>
<dbReference type="SUPFAM" id="SSF57414">
    <property type="entry name" value="Hairpin loop containing domain-like"/>
    <property type="match status" value="1"/>
</dbReference>
<dbReference type="InterPro" id="IPR023415">
    <property type="entry name" value="LDLR_class-A_CS"/>
</dbReference>
<keyword evidence="5" id="KW-0356">Hemostasis</keyword>
<dbReference type="EMBL" id="CAJFDH010000004">
    <property type="protein sequence ID" value="CAD5219304.1"/>
    <property type="molecule type" value="Genomic_DNA"/>
</dbReference>
<dbReference type="SMART" id="SM00020">
    <property type="entry name" value="Tryp_SPc"/>
    <property type="match status" value="1"/>
</dbReference>
<evidence type="ECO:0000313" key="22">
    <source>
        <dbReference type="Proteomes" id="UP000614601"/>
    </source>
</evidence>
<feature type="disulfide bond" evidence="13">
    <location>
        <begin position="556"/>
        <end position="571"/>
    </location>
</feature>
<dbReference type="InterPro" id="IPR001314">
    <property type="entry name" value="Peptidase_S1A"/>
</dbReference>
<dbReference type="SMART" id="SM00192">
    <property type="entry name" value="LDLa"/>
    <property type="match status" value="2"/>
</dbReference>
<keyword evidence="3 12" id="KW-0420">Kringle</keyword>
<proteinExistence type="predicted"/>
<organism evidence="21 22">
    <name type="scientific">Bursaphelenchus okinawaensis</name>
    <dbReference type="NCBI Taxonomy" id="465554"/>
    <lineage>
        <taxon>Eukaryota</taxon>
        <taxon>Metazoa</taxon>
        <taxon>Ecdysozoa</taxon>
        <taxon>Nematoda</taxon>
        <taxon>Chromadorea</taxon>
        <taxon>Rhabditida</taxon>
        <taxon>Tylenchina</taxon>
        <taxon>Tylenchomorpha</taxon>
        <taxon>Aphelenchoidea</taxon>
        <taxon>Aphelenchoididae</taxon>
        <taxon>Bursaphelenchus</taxon>
    </lineage>
</organism>
<feature type="domain" description="SRCR" evidence="19">
    <location>
        <begin position="13"/>
        <end position="112"/>
    </location>
</feature>
<comment type="caution">
    <text evidence="14">Lacks conserved residue(s) required for the propagation of feature annotation.</text>
</comment>
<dbReference type="SMART" id="SM00473">
    <property type="entry name" value="PAN_AP"/>
    <property type="match status" value="1"/>
</dbReference>
<evidence type="ECO:0000256" key="5">
    <source>
        <dbReference type="ARBA" id="ARBA00022696"/>
    </source>
</evidence>
<feature type="chain" id="PRO_5035681833" description="Neurotrypsin" evidence="16">
    <location>
        <begin position="19"/>
        <end position="921"/>
    </location>
</feature>
<dbReference type="Pfam" id="PF00089">
    <property type="entry name" value="Trypsin"/>
    <property type="match status" value="1"/>
</dbReference>
<dbReference type="InterPro" id="IPR002172">
    <property type="entry name" value="LDrepeatLR_classA_rpt"/>
</dbReference>
<dbReference type="EMBL" id="CAJFCW020000004">
    <property type="protein sequence ID" value="CAG9112432.1"/>
    <property type="molecule type" value="Genomic_DNA"/>
</dbReference>
<keyword evidence="16" id="KW-0732">Signal</keyword>
<evidence type="ECO:0000256" key="13">
    <source>
        <dbReference type="PROSITE-ProRule" id="PRU00124"/>
    </source>
</evidence>
<dbReference type="GO" id="GO:0006508">
    <property type="term" value="P:proteolysis"/>
    <property type="evidence" value="ECO:0007669"/>
    <property type="project" value="UniProtKB-KW"/>
</dbReference>
<dbReference type="Pfam" id="PF00024">
    <property type="entry name" value="PAN_1"/>
    <property type="match status" value="1"/>
</dbReference>
<dbReference type="Gene3D" id="2.40.10.10">
    <property type="entry name" value="Trypsin-like serine proteases"/>
    <property type="match status" value="1"/>
</dbReference>
<keyword evidence="8 15" id="KW-0720">Serine protease</keyword>
<protein>
    <recommendedName>
        <fullName evidence="2">Neurotrypsin</fullName>
    </recommendedName>
    <alternativeName>
        <fullName evidence="11">Serine protease 12</fullName>
    </alternativeName>
</protein>
<dbReference type="PROSITE" id="PS50068">
    <property type="entry name" value="LDLRA_2"/>
    <property type="match status" value="2"/>
</dbReference>
<dbReference type="Gene3D" id="4.10.400.10">
    <property type="entry name" value="Low-density Lipoprotein Receptor"/>
    <property type="match status" value="2"/>
</dbReference>
<evidence type="ECO:0000256" key="15">
    <source>
        <dbReference type="RuleBase" id="RU363034"/>
    </source>
</evidence>
<dbReference type="InterPro" id="IPR003609">
    <property type="entry name" value="Pan_app"/>
</dbReference>
<evidence type="ECO:0000256" key="2">
    <source>
        <dbReference type="ARBA" id="ARBA00017669"/>
    </source>
</evidence>
<dbReference type="GO" id="GO:0004252">
    <property type="term" value="F:serine-type endopeptidase activity"/>
    <property type="evidence" value="ECO:0007669"/>
    <property type="project" value="InterPro"/>
</dbReference>
<evidence type="ECO:0000256" key="12">
    <source>
        <dbReference type="PROSITE-ProRule" id="PRU00121"/>
    </source>
</evidence>
<dbReference type="PROSITE" id="PS01209">
    <property type="entry name" value="LDLRA_1"/>
    <property type="match status" value="1"/>
</dbReference>
<dbReference type="FunFam" id="2.40.10.10:FF:000003">
    <property type="entry name" value="Transmembrane serine protease 3"/>
    <property type="match status" value="1"/>
</dbReference>
<dbReference type="InterPro" id="IPR018114">
    <property type="entry name" value="TRYPSIN_HIS"/>
</dbReference>
<dbReference type="InterPro" id="IPR016187">
    <property type="entry name" value="CTDL_fold"/>
</dbReference>
<feature type="domain" description="Peptidase S1" evidence="18">
    <location>
        <begin position="686"/>
        <end position="918"/>
    </location>
</feature>
<dbReference type="GO" id="GO:0007599">
    <property type="term" value="P:hemostasis"/>
    <property type="evidence" value="ECO:0007669"/>
    <property type="project" value="UniProtKB-KW"/>
</dbReference>
<accession>A0A811KWP4</accession>
<dbReference type="InterPro" id="IPR009003">
    <property type="entry name" value="Peptidase_S1_PA"/>
</dbReference>
<reference evidence="21" key="1">
    <citation type="submission" date="2020-09" db="EMBL/GenBank/DDBJ databases">
        <authorList>
            <person name="Kikuchi T."/>
        </authorList>
    </citation>
    <scope>NUCLEOTIDE SEQUENCE</scope>
    <source>
        <strain evidence="21">SH1</strain>
    </source>
</reference>
<dbReference type="SUPFAM" id="SSF56487">
    <property type="entry name" value="SRCR-like"/>
    <property type="match status" value="1"/>
</dbReference>
<dbReference type="InterPro" id="IPR000001">
    <property type="entry name" value="Kringle"/>
</dbReference>
<evidence type="ECO:0000256" key="11">
    <source>
        <dbReference type="ARBA" id="ARBA00030576"/>
    </source>
</evidence>
<dbReference type="AlphaFoldDB" id="A0A811KWP4"/>
<dbReference type="PROSITE" id="PS00134">
    <property type="entry name" value="TRYPSIN_HIS"/>
    <property type="match status" value="1"/>
</dbReference>
<dbReference type="PROSITE" id="PS50240">
    <property type="entry name" value="TRYPSIN_DOM"/>
    <property type="match status" value="1"/>
</dbReference>
<dbReference type="Proteomes" id="UP000783686">
    <property type="component" value="Unassembled WGS sequence"/>
</dbReference>
<feature type="signal peptide" evidence="16">
    <location>
        <begin position="1"/>
        <end position="18"/>
    </location>
</feature>
<dbReference type="InterPro" id="IPR033116">
    <property type="entry name" value="TRYPSIN_SER"/>
</dbReference>
<gene>
    <name evidence="21" type="ORF">BOKJ2_LOCUS8377</name>
</gene>
<dbReference type="Pfam" id="PF00057">
    <property type="entry name" value="Ldl_recept_a"/>
    <property type="match status" value="2"/>
</dbReference>
<keyword evidence="4 15" id="KW-0645">Protease</keyword>
<evidence type="ECO:0000256" key="10">
    <source>
        <dbReference type="ARBA" id="ARBA00023180"/>
    </source>
</evidence>
<evidence type="ECO:0000256" key="3">
    <source>
        <dbReference type="ARBA" id="ARBA00022572"/>
    </source>
</evidence>
<dbReference type="InterPro" id="IPR013806">
    <property type="entry name" value="Kringle-like"/>
</dbReference>
<keyword evidence="7 15" id="KW-0378">Hydrolase</keyword>
<comment type="function">
    <text evidence="1">Plays a role in neuronal plasticity and the proteolytic action may subserve structural reorganizations associated with learning and memory operations.</text>
</comment>
<feature type="domain" description="SRCR" evidence="19">
    <location>
        <begin position="576"/>
        <end position="675"/>
    </location>
</feature>
<dbReference type="SUPFAM" id="SSF57424">
    <property type="entry name" value="LDL receptor-like module"/>
    <property type="match status" value="2"/>
</dbReference>
<dbReference type="Gene3D" id="2.40.20.10">
    <property type="entry name" value="Plasminogen Kringle 4"/>
    <property type="match status" value="1"/>
</dbReference>
<dbReference type="Proteomes" id="UP000614601">
    <property type="component" value="Unassembled WGS sequence"/>
</dbReference>
<keyword evidence="6" id="KW-0677">Repeat</keyword>
<evidence type="ECO:0000256" key="14">
    <source>
        <dbReference type="PROSITE-ProRule" id="PRU00196"/>
    </source>
</evidence>
<comment type="caution">
    <text evidence="21">The sequence shown here is derived from an EMBL/GenBank/DDBJ whole genome shotgun (WGS) entry which is preliminary data.</text>
</comment>
<evidence type="ECO:0000256" key="4">
    <source>
        <dbReference type="ARBA" id="ARBA00022670"/>
    </source>
</evidence>
<dbReference type="PANTHER" id="PTHR24252">
    <property type="entry name" value="ACROSIN-RELATED"/>
    <property type="match status" value="1"/>
</dbReference>
<evidence type="ECO:0000256" key="7">
    <source>
        <dbReference type="ARBA" id="ARBA00022801"/>
    </source>
</evidence>
<dbReference type="InterPro" id="IPR001254">
    <property type="entry name" value="Trypsin_dom"/>
</dbReference>
<dbReference type="CDD" id="cd00112">
    <property type="entry name" value="LDLa"/>
    <property type="match status" value="1"/>
</dbReference>
<dbReference type="PRINTS" id="PR00722">
    <property type="entry name" value="CHYMOTRYPSIN"/>
</dbReference>
<dbReference type="PROSITE" id="PS50070">
    <property type="entry name" value="KRINGLE_2"/>
    <property type="match status" value="1"/>
</dbReference>
<dbReference type="PROSITE" id="PS50287">
    <property type="entry name" value="SRCR_2"/>
    <property type="match status" value="2"/>
</dbReference>
<dbReference type="Gene3D" id="3.10.250.10">
    <property type="entry name" value="SRCR-like domain"/>
    <property type="match status" value="1"/>
</dbReference>
<feature type="disulfide bond" evidence="13">
    <location>
        <begin position="352"/>
        <end position="367"/>
    </location>
</feature>
<evidence type="ECO:0000259" key="17">
    <source>
        <dbReference type="PROSITE" id="PS50070"/>
    </source>
</evidence>
<name>A0A811KWP4_9BILA</name>
<dbReference type="GO" id="GO:0016020">
    <property type="term" value="C:membrane"/>
    <property type="evidence" value="ECO:0007669"/>
    <property type="project" value="InterPro"/>
</dbReference>
<dbReference type="InterPro" id="IPR036772">
    <property type="entry name" value="SRCR-like_dom_sf"/>
</dbReference>
<dbReference type="SUPFAM" id="SSF57440">
    <property type="entry name" value="Kringle-like"/>
    <property type="match status" value="1"/>
</dbReference>
<evidence type="ECO:0000256" key="6">
    <source>
        <dbReference type="ARBA" id="ARBA00022737"/>
    </source>
</evidence>
<feature type="domain" description="Apple" evidence="20">
    <location>
        <begin position="367"/>
        <end position="446"/>
    </location>
</feature>
<dbReference type="SUPFAM" id="SSF50494">
    <property type="entry name" value="Trypsin-like serine proteases"/>
    <property type="match status" value="1"/>
</dbReference>
<evidence type="ECO:0000256" key="8">
    <source>
        <dbReference type="ARBA" id="ARBA00022825"/>
    </source>
</evidence>
<evidence type="ECO:0000259" key="19">
    <source>
        <dbReference type="PROSITE" id="PS50287"/>
    </source>
</evidence>
<dbReference type="PROSITE" id="PS50948">
    <property type="entry name" value="PAN"/>
    <property type="match status" value="1"/>
</dbReference>
<evidence type="ECO:0000256" key="9">
    <source>
        <dbReference type="ARBA" id="ARBA00023157"/>
    </source>
</evidence>
<evidence type="ECO:0000259" key="18">
    <source>
        <dbReference type="PROSITE" id="PS50240"/>
    </source>
</evidence>
<dbReference type="InterPro" id="IPR038178">
    <property type="entry name" value="Kringle_sf"/>
</dbReference>
<dbReference type="InterPro" id="IPR036055">
    <property type="entry name" value="LDL_receptor-like_sf"/>
</dbReference>
<keyword evidence="22" id="KW-1185">Reference proteome</keyword>
<sequence length="921" mass="102277">MFCTVLPCLVLLVCLAFGEVFRVDNGLVNVFDKDVNQFLQICGDNLDVTALNYICKQIQGRRLSSYKKVPNIALLSSNLTCSNDTCTTDRILSCSSGVEVKCNLADYSVSCPAGFLKVGRSKCLGVVTDINYDYDGAAVGCGKYHNSTLASLSDIDTKTLYLTLKQLNTTLKAVRPFITSAVRIRKDWKWTDGCLVEKSPEGMGRCLALQLSQGTVVQKAMDCTLPQFIALCQIDLATECSLPGEYHGTISTTVSGSECMKWNDVRITKNGLFSSSQKLWDHNYCKIVSGNGVRPWCMISDQVYEECKVGVCNVPLLTDNAFATTVATVTKCNEGELQCGQSAECVASEFICDYDLDCFNGFDEQNCPDFLSTFELVGEFRLVDDVSEVWTNIRHVQGCAQRCIQNPDCESFSYDVEREFCFLSRIYSNPAVLFERSDSFYYQRKFTTGLFSSSRNITNMIVEVTKGTTSGAICVDNITETDQLCRQFGFGPSLMFPLRLTTRPSNIWSVDCLRKDKQCSSEAVVSCRRFLRCSNCSYTQFPCQLEPKCVEQHQVCDGRVDCGDASDEIGCQNVRWRLNGDVDEVIPEGRVQLSFQDSWTDVCSDGLTEDDVNSLCNKLGKGAYGRVLPIYDQTPTATTWMVKCINGDCKPLKVRSCGNGILNLRCETDESLSCGRRFFKARTKRVVGGFDATMGAYPWTAALRFNYGDLHHCGAVIIADRFVLSAAHCFETNKDPKDFTVVTGDWNNRIKEGTEQVLQVEKINFFPNYEDLFQHDIVILKTKSRIKFDQFSQPICLPPRGYRYVAGQVCVATGWGSNGTAYSDKMKAAAMPILDREECRNASKIYSAVSKTSFCAGYLSGGIDSCQGDSGGPFACQYDGVFYLGGIISWGEGCAQQKHPGIYTMITPYLSWIENVTSVAF</sequence>
<evidence type="ECO:0000259" key="20">
    <source>
        <dbReference type="PROSITE" id="PS50948"/>
    </source>
</evidence>
<dbReference type="CDD" id="cd00190">
    <property type="entry name" value="Tryp_SPc"/>
    <property type="match status" value="1"/>
</dbReference>
<keyword evidence="10" id="KW-0325">Glycoprotein</keyword>
<dbReference type="Gene3D" id="3.50.4.10">
    <property type="entry name" value="Hepatocyte Growth Factor"/>
    <property type="match status" value="1"/>
</dbReference>
<dbReference type="SMART" id="SM00130">
    <property type="entry name" value="KR"/>
    <property type="match status" value="1"/>
</dbReference>
<evidence type="ECO:0000313" key="21">
    <source>
        <dbReference type="EMBL" id="CAD5219304.1"/>
    </source>
</evidence>
<dbReference type="InterPro" id="IPR001190">
    <property type="entry name" value="SRCR"/>
</dbReference>